<evidence type="ECO:0000256" key="1">
    <source>
        <dbReference type="SAM" id="MobiDB-lite"/>
    </source>
</evidence>
<feature type="region of interest" description="Disordered" evidence="1">
    <location>
        <begin position="314"/>
        <end position="334"/>
    </location>
</feature>
<proteinExistence type="predicted"/>
<feature type="compositionally biased region" description="Basic and acidic residues" evidence="1">
    <location>
        <begin position="324"/>
        <end position="334"/>
    </location>
</feature>
<reference evidence="2 3" key="1">
    <citation type="submission" date="2023-06" db="EMBL/GenBank/DDBJ databases">
        <title>Sporosarcina sp. nov., isolated from Korean tranditional fermented seafood 'Jeotgal'.</title>
        <authorList>
            <person name="Yang A.I."/>
            <person name="Shin N.-R."/>
        </authorList>
    </citation>
    <scope>NUCLEOTIDE SEQUENCE [LARGE SCALE GENOMIC DNA]</scope>
    <source>
        <strain evidence="2 3">T2O-4</strain>
    </source>
</reference>
<evidence type="ECO:0000313" key="2">
    <source>
        <dbReference type="EMBL" id="WOV88551.1"/>
    </source>
</evidence>
<name>A0ABZ0L7L7_9BACL</name>
<protein>
    <submittedName>
        <fullName evidence="2">Nuclease-related domain-containing protein</fullName>
    </submittedName>
</protein>
<dbReference type="Proteomes" id="UP001303902">
    <property type="component" value="Chromosome"/>
</dbReference>
<organism evidence="2 3">
    <name type="scientific">Sporosarcina oncorhynchi</name>
    <dbReference type="NCBI Taxonomy" id="3056444"/>
    <lineage>
        <taxon>Bacteria</taxon>
        <taxon>Bacillati</taxon>
        <taxon>Bacillota</taxon>
        <taxon>Bacilli</taxon>
        <taxon>Bacillales</taxon>
        <taxon>Caryophanaceae</taxon>
        <taxon>Sporosarcina</taxon>
    </lineage>
</organism>
<keyword evidence="3" id="KW-1185">Reference proteome</keyword>
<sequence length="334" mass="39473">MAQLVKLLDYVSRYQNDLSRYPTQYIRLKNSQWDRMKRQWEMEGDLSDWRQIPDEPEEQAEETKWFSSIFKLLKRTESAEVIEEEEVRVDEDETNIFDFNPNIIYQPKSLEELRKLYLDQLFHFQLKWASSTMLERSRMDANYIRDPLLRSFTQKLPDSFLLFYYPILKVKKAPVELDVILITPVDCLCIKVLEQEDVAAFIGNNERFWTKKLGDDETKVLNPLIGLNRMEKIITGIISAQGIEFPVRKILISRNGYIDYPGVPFDTKIIDRRTYDNWFLSLQKSVTPMKFNQFKAAQSILDNVQTTAVSRLFGEPIEPEEDEGQNRNEIDINE</sequence>
<dbReference type="RefSeq" id="WP_317969734.1">
    <property type="nucleotide sequence ID" value="NZ_CP129118.1"/>
</dbReference>
<accession>A0ABZ0L7L7</accession>
<evidence type="ECO:0000313" key="3">
    <source>
        <dbReference type="Proteomes" id="UP001303902"/>
    </source>
</evidence>
<gene>
    <name evidence="2" type="ORF">QWT69_05400</name>
</gene>
<dbReference type="EMBL" id="CP129118">
    <property type="protein sequence ID" value="WOV88551.1"/>
    <property type="molecule type" value="Genomic_DNA"/>
</dbReference>